<evidence type="ECO:0000313" key="5">
    <source>
        <dbReference type="EMBL" id="RDE05778.1"/>
    </source>
</evidence>
<evidence type="ECO:0000256" key="3">
    <source>
        <dbReference type="ARBA" id="ARBA00023163"/>
    </source>
</evidence>
<proteinExistence type="predicted"/>
<keyword evidence="6" id="KW-1185">Reference proteome</keyword>
<dbReference type="Proteomes" id="UP000253918">
    <property type="component" value="Unassembled WGS sequence"/>
</dbReference>
<evidence type="ECO:0000259" key="4">
    <source>
        <dbReference type="Pfam" id="PF13463"/>
    </source>
</evidence>
<reference evidence="5 6" key="1">
    <citation type="submission" date="2018-07" db="EMBL/GenBank/DDBJ databases">
        <title>a novel species of Sphingomonas isolated from the rhizosphere soil of Araceae plant.</title>
        <authorList>
            <person name="Zhiyong W."/>
            <person name="Qinglan Z."/>
            <person name="Zhiwei F."/>
            <person name="Ding X."/>
            <person name="Gejiao W."/>
            <person name="Shixue Z."/>
        </authorList>
    </citation>
    <scope>NUCLEOTIDE SEQUENCE [LARGE SCALE GENOMIC DNA]</scope>
    <source>
        <strain evidence="5 6">WZY 27</strain>
    </source>
</reference>
<dbReference type="OrthoDB" id="7594920at2"/>
<dbReference type="InterPro" id="IPR036390">
    <property type="entry name" value="WH_DNA-bd_sf"/>
</dbReference>
<name>A0A369VTT9_9SPHN</name>
<dbReference type="Gene3D" id="1.10.10.10">
    <property type="entry name" value="Winged helix-like DNA-binding domain superfamily/Winged helix DNA-binding domain"/>
    <property type="match status" value="1"/>
</dbReference>
<dbReference type="SUPFAM" id="SSF46785">
    <property type="entry name" value="Winged helix' DNA-binding domain"/>
    <property type="match status" value="1"/>
</dbReference>
<comment type="caution">
    <text evidence="5">The sequence shown here is derived from an EMBL/GenBank/DDBJ whole genome shotgun (WGS) entry which is preliminary data.</text>
</comment>
<feature type="domain" description="HTH marR-type" evidence="4">
    <location>
        <begin position="109"/>
        <end position="144"/>
    </location>
</feature>
<keyword evidence="2" id="KW-0238">DNA-binding</keyword>
<dbReference type="GO" id="GO:0003700">
    <property type="term" value="F:DNA-binding transcription factor activity"/>
    <property type="evidence" value="ECO:0007669"/>
    <property type="project" value="InterPro"/>
</dbReference>
<evidence type="ECO:0000313" key="6">
    <source>
        <dbReference type="Proteomes" id="UP000253918"/>
    </source>
</evidence>
<evidence type="ECO:0000256" key="2">
    <source>
        <dbReference type="ARBA" id="ARBA00023125"/>
    </source>
</evidence>
<dbReference type="EMBL" id="QQNB01000002">
    <property type="protein sequence ID" value="RDE05778.1"/>
    <property type="molecule type" value="Genomic_DNA"/>
</dbReference>
<dbReference type="InterPro" id="IPR023187">
    <property type="entry name" value="Tscrpt_reg_MarR-type_CS"/>
</dbReference>
<accession>A0A369VTT9</accession>
<dbReference type="GO" id="GO:0003677">
    <property type="term" value="F:DNA binding"/>
    <property type="evidence" value="ECO:0007669"/>
    <property type="project" value="UniProtKB-KW"/>
</dbReference>
<gene>
    <name evidence="5" type="ORF">DVW87_11300</name>
</gene>
<dbReference type="Pfam" id="PF13463">
    <property type="entry name" value="HTH_27"/>
    <property type="match status" value="1"/>
</dbReference>
<dbReference type="PROSITE" id="PS01117">
    <property type="entry name" value="HTH_MARR_1"/>
    <property type="match status" value="1"/>
</dbReference>
<dbReference type="InterPro" id="IPR036388">
    <property type="entry name" value="WH-like_DNA-bd_sf"/>
</dbReference>
<dbReference type="RefSeq" id="WP_114687847.1">
    <property type="nucleotide sequence ID" value="NZ_QQNB01000002.1"/>
</dbReference>
<organism evidence="5 6">
    <name type="scientific">Sphingomonas aracearum</name>
    <dbReference type="NCBI Taxonomy" id="2283317"/>
    <lineage>
        <taxon>Bacteria</taxon>
        <taxon>Pseudomonadati</taxon>
        <taxon>Pseudomonadota</taxon>
        <taxon>Alphaproteobacteria</taxon>
        <taxon>Sphingomonadales</taxon>
        <taxon>Sphingomonadaceae</taxon>
        <taxon>Sphingomonas</taxon>
    </lineage>
</organism>
<keyword evidence="3" id="KW-0804">Transcription</keyword>
<evidence type="ECO:0000256" key="1">
    <source>
        <dbReference type="ARBA" id="ARBA00023015"/>
    </source>
</evidence>
<dbReference type="InterPro" id="IPR000835">
    <property type="entry name" value="HTH_MarR-typ"/>
</dbReference>
<dbReference type="AlphaFoldDB" id="A0A369VTT9"/>
<sequence>MGQIDPQLATLVHALNKMVDELGSATPRMADTESIMPTAEDQIDLDQVALRRAQHIFAERRARERNMPECASLFGEPGWDMLLFLYLTTRRGEETSVSSAAYASAVPPTTALRCLRDMEKSGLVRRWPDAFDGRRTLVELTQQGLTAIERFLLQRFARDTRKPS</sequence>
<protein>
    <recommendedName>
        <fullName evidence="4">HTH marR-type domain-containing protein</fullName>
    </recommendedName>
</protein>
<keyword evidence="1" id="KW-0805">Transcription regulation</keyword>